<proteinExistence type="predicted"/>
<organism evidence="3 4">
    <name type="scientific">Sporomusa ovata</name>
    <dbReference type="NCBI Taxonomy" id="2378"/>
    <lineage>
        <taxon>Bacteria</taxon>
        <taxon>Bacillati</taxon>
        <taxon>Bacillota</taxon>
        <taxon>Negativicutes</taxon>
        <taxon>Selenomonadales</taxon>
        <taxon>Sporomusaceae</taxon>
        <taxon>Sporomusa</taxon>
    </lineage>
</organism>
<keyword evidence="3" id="KW-0347">Helicase</keyword>
<dbReference type="InterPro" id="IPR008571">
    <property type="entry name" value="HerA-like"/>
</dbReference>
<keyword evidence="3" id="KW-0378">Hydrolase</keyword>
<feature type="compositionally biased region" description="Acidic residues" evidence="1">
    <location>
        <begin position="741"/>
        <end position="750"/>
    </location>
</feature>
<dbReference type="RefSeq" id="WP_021168224.1">
    <property type="nucleotide sequence ID" value="NZ_CTRP01000012.1"/>
</dbReference>
<dbReference type="EMBL" id="CTRP01000012">
    <property type="protein sequence ID" value="CQR73451.1"/>
    <property type="molecule type" value="Genomic_DNA"/>
</dbReference>
<gene>
    <name evidence="3" type="ORF">SpAn4DRAFT_2683</name>
</gene>
<feature type="region of interest" description="Disordered" evidence="1">
    <location>
        <begin position="696"/>
        <end position="750"/>
    </location>
</feature>
<keyword evidence="3" id="KW-0547">Nucleotide-binding</keyword>
<dbReference type="InterPro" id="IPR002789">
    <property type="entry name" value="HerA_central"/>
</dbReference>
<feature type="compositionally biased region" description="Polar residues" evidence="1">
    <location>
        <begin position="730"/>
        <end position="740"/>
    </location>
</feature>
<name>A0A0U1L1B8_9FIRM</name>
<evidence type="ECO:0000313" key="4">
    <source>
        <dbReference type="Proteomes" id="UP000049855"/>
    </source>
</evidence>
<dbReference type="Gene3D" id="3.40.50.300">
    <property type="entry name" value="P-loop containing nucleotide triphosphate hydrolases"/>
    <property type="match status" value="2"/>
</dbReference>
<dbReference type="PANTHER" id="PTHR42957:SF1">
    <property type="entry name" value="HELICASE MJ1565-RELATED"/>
    <property type="match status" value="1"/>
</dbReference>
<accession>A0A0U1L1B8</accession>
<keyword evidence="4" id="KW-1185">Reference proteome</keyword>
<dbReference type="AlphaFoldDB" id="A0A0U1L1B8"/>
<dbReference type="GO" id="GO:0004386">
    <property type="term" value="F:helicase activity"/>
    <property type="evidence" value="ECO:0007669"/>
    <property type="project" value="UniProtKB-KW"/>
</dbReference>
<evidence type="ECO:0000259" key="2">
    <source>
        <dbReference type="Pfam" id="PF01935"/>
    </source>
</evidence>
<keyword evidence="3" id="KW-0067">ATP-binding</keyword>
<sequence length="750" mass="84147">MMTPLAMADALRIGNVDFVSPDEIKVLIDIEAPNDVALNAGTPRPFPRINSYVLISSESGFLVAQIEWITIERSQYPKRKGLQDFGLIDLPFPLRKMSLNPLGVLHENIGKPEKPPYTFSRGVEVFPTVGDPVLLPSQIELKSIVESGDNRRVKIGVSPLAGNAEVRVDPDRLFGRHLAILGNTGSGKSCSVAGVIRWSIEAAKREVICPECSQSRKINSRFIILDPNGEYSRAFKDMDNVRVFAVEADPQNMVEQLQVPLWLWNSSEWCAFTQASSRAQRPVLIQALRTVRDGTLDIALTPSADMRRYLRTLVDIIRIELANGEPWAAGQKNYGKRKGFYDGLIAWRNGTTEDVSFAQAEKDALSDLNIKLDSMIDAHTQQYASYLFDQATIIELMELTSKAHSAFGGSDRDILPIDADIPRPFTGDLFLRSIQSNAELLKSTEYVETMLTRIRTLLSDSRMKVITNCSPDLTLQKWLEMYICPTNSSDGSITVIDLSLVPAEVIHIVTAVIARMTLEALQRYRHLNGGKTLPTTLVMEEAHTFIRKYASDAEETAAYSMCTQVFEKIAREGRKFGLGLVLSSQRPSELSQTVLSQCNTFLLHRISNDRDQDLVNKLVPDNLRGLLRELPSLPSQKAILLGWASELPVLVQMNYLEEDHRPKSDDPEYWKTWTDIERNARTVNWGTIADIWQEKETDVEEGQGNDEGATKQQKKDDSDYGDYLCHVQKDQQAMSSANTDSETDDEELPF</sequence>
<reference evidence="4" key="1">
    <citation type="submission" date="2015-03" db="EMBL/GenBank/DDBJ databases">
        <authorList>
            <person name="Nijsse Bart"/>
        </authorList>
    </citation>
    <scope>NUCLEOTIDE SEQUENCE [LARGE SCALE GENOMIC DNA]</scope>
</reference>
<evidence type="ECO:0000313" key="3">
    <source>
        <dbReference type="EMBL" id="CQR73451.1"/>
    </source>
</evidence>
<dbReference type="PANTHER" id="PTHR42957">
    <property type="entry name" value="HELICASE MJ1565-RELATED"/>
    <property type="match status" value="1"/>
</dbReference>
<dbReference type="SUPFAM" id="SSF52540">
    <property type="entry name" value="P-loop containing nucleoside triphosphate hydrolases"/>
    <property type="match status" value="1"/>
</dbReference>
<feature type="domain" description="Helicase HerA central" evidence="2">
    <location>
        <begin position="161"/>
        <end position="313"/>
    </location>
</feature>
<dbReference type="Proteomes" id="UP000049855">
    <property type="component" value="Unassembled WGS sequence"/>
</dbReference>
<dbReference type="Pfam" id="PF01935">
    <property type="entry name" value="DUF87"/>
    <property type="match status" value="1"/>
</dbReference>
<dbReference type="InterPro" id="IPR027417">
    <property type="entry name" value="P-loop_NTPase"/>
</dbReference>
<evidence type="ECO:0000256" key="1">
    <source>
        <dbReference type="SAM" id="MobiDB-lite"/>
    </source>
</evidence>
<protein>
    <submittedName>
        <fullName evidence="3">Bipolar DNA helicase HerA</fullName>
    </submittedName>
</protein>